<sequence>MASTTEIGAAFAGATVVPHYRTLQINATRINATIEAACTWGNTPDGGMNRLAANEDDKRVRAWFIEETAKCGCTHKVDEMGNIFAIRPGENNTLPPIGIGSHLDTQPTGGKYDGILGVVSGMEVLRTIHENDITTYAPLAIVNWTNEEGARFPPAMLCSGVWGGAFTTEYAHSRSDASGITLRDELEAIGYLGHTPCSYEANPLSAHFEVHIEQGPILDAAESAAAVVQGVQSIRWYKVNVTGREAHTGTTPMDRRSDALLGAAEMIVATNDIVTKDSGLAARGGRATIAVINSLPQSINTIAGKLELGLDIRAPSDADVATIEQLCRRRFATISEKHGLTLNVDNFWVSPALSFDPRMVDCVRHSAQEIGCTMELVSGAGHDSVYTARKVPTAMIFVRCRDGVSHNPAEYSRPEE</sequence>
<reference evidence="1" key="1">
    <citation type="submission" date="2024-02" db="EMBL/GenBank/DDBJ databases">
        <title>Metagenome Assembled Genome of Zalaria obscura JY119.</title>
        <authorList>
            <person name="Vighnesh L."/>
            <person name="Jagadeeshwari U."/>
            <person name="Venkata Ramana C."/>
            <person name="Sasikala C."/>
        </authorList>
    </citation>
    <scope>NUCLEOTIDE SEQUENCE</scope>
    <source>
        <strain evidence="1">JY119</strain>
    </source>
</reference>
<dbReference type="EMBL" id="JAMKPW020000034">
    <property type="protein sequence ID" value="KAK8201584.1"/>
    <property type="molecule type" value="Genomic_DNA"/>
</dbReference>
<protein>
    <submittedName>
        <fullName evidence="1">Uncharacterized protein</fullName>
    </submittedName>
</protein>
<accession>A0ACC3S7Q9</accession>
<keyword evidence="2" id="KW-1185">Reference proteome</keyword>
<dbReference type="Proteomes" id="UP001320706">
    <property type="component" value="Unassembled WGS sequence"/>
</dbReference>
<gene>
    <name evidence="1" type="ORF">M8818_005838</name>
</gene>
<organism evidence="1 2">
    <name type="scientific">Zalaria obscura</name>
    <dbReference type="NCBI Taxonomy" id="2024903"/>
    <lineage>
        <taxon>Eukaryota</taxon>
        <taxon>Fungi</taxon>
        <taxon>Dikarya</taxon>
        <taxon>Ascomycota</taxon>
        <taxon>Pezizomycotina</taxon>
        <taxon>Dothideomycetes</taxon>
        <taxon>Dothideomycetidae</taxon>
        <taxon>Dothideales</taxon>
        <taxon>Zalariaceae</taxon>
        <taxon>Zalaria</taxon>
    </lineage>
</organism>
<comment type="caution">
    <text evidence="1">The sequence shown here is derived from an EMBL/GenBank/DDBJ whole genome shotgun (WGS) entry which is preliminary data.</text>
</comment>
<proteinExistence type="predicted"/>
<evidence type="ECO:0000313" key="1">
    <source>
        <dbReference type="EMBL" id="KAK8201584.1"/>
    </source>
</evidence>
<evidence type="ECO:0000313" key="2">
    <source>
        <dbReference type="Proteomes" id="UP001320706"/>
    </source>
</evidence>
<name>A0ACC3S7Q9_9PEZI</name>